<evidence type="ECO:0000313" key="3">
    <source>
        <dbReference type="EMBL" id="ANU74333.1"/>
    </source>
</evidence>
<dbReference type="AlphaFoldDB" id="A0A1C7I666"/>
<dbReference type="PROSITE" id="PS00552">
    <property type="entry name" value="HTH_MERR_1"/>
    <property type="match status" value="1"/>
</dbReference>
<gene>
    <name evidence="3" type="ORF">A4V09_00195</name>
</gene>
<dbReference type="InterPro" id="IPR009061">
    <property type="entry name" value="DNA-bd_dom_put_sf"/>
</dbReference>
<dbReference type="Gene3D" id="1.10.1660.10">
    <property type="match status" value="1"/>
</dbReference>
<organism evidence="3 4">
    <name type="scientific">Blautia pseudococcoides</name>
    <dbReference type="NCBI Taxonomy" id="1796616"/>
    <lineage>
        <taxon>Bacteria</taxon>
        <taxon>Bacillati</taxon>
        <taxon>Bacillota</taxon>
        <taxon>Clostridia</taxon>
        <taxon>Lachnospirales</taxon>
        <taxon>Lachnospiraceae</taxon>
        <taxon>Blautia</taxon>
    </lineage>
</organism>
<proteinExistence type="predicted"/>
<dbReference type="SUPFAM" id="SSF46955">
    <property type="entry name" value="Putative DNA-binding domain"/>
    <property type="match status" value="1"/>
</dbReference>
<dbReference type="PANTHER" id="PTHR30204">
    <property type="entry name" value="REDOX-CYCLING DRUG-SENSING TRANSCRIPTIONAL ACTIVATOR SOXR"/>
    <property type="match status" value="1"/>
</dbReference>
<keyword evidence="1" id="KW-0238">DNA-binding</keyword>
<protein>
    <submittedName>
        <fullName evidence="3">MerR family transcriptional regulator</fullName>
    </submittedName>
</protein>
<dbReference type="CDD" id="cd01107">
    <property type="entry name" value="HTH_BmrR"/>
    <property type="match status" value="1"/>
</dbReference>
<dbReference type="Pfam" id="PF06445">
    <property type="entry name" value="GyrI-like"/>
    <property type="match status" value="1"/>
</dbReference>
<dbReference type="SMART" id="SM00871">
    <property type="entry name" value="AraC_E_bind"/>
    <property type="match status" value="1"/>
</dbReference>
<dbReference type="InterPro" id="IPR029442">
    <property type="entry name" value="GyrI-like"/>
</dbReference>
<dbReference type="Proteomes" id="UP000092574">
    <property type="component" value="Chromosome"/>
</dbReference>
<dbReference type="InterPro" id="IPR000551">
    <property type="entry name" value="MerR-type_HTH_dom"/>
</dbReference>
<dbReference type="GO" id="GO:0003677">
    <property type="term" value="F:DNA binding"/>
    <property type="evidence" value="ECO:0007669"/>
    <property type="project" value="UniProtKB-KW"/>
</dbReference>
<feature type="domain" description="HTH merR-type" evidence="2">
    <location>
        <begin position="1"/>
        <end position="71"/>
    </location>
</feature>
<dbReference type="SMART" id="SM00422">
    <property type="entry name" value="HTH_MERR"/>
    <property type="match status" value="1"/>
</dbReference>
<reference evidence="3" key="1">
    <citation type="submission" date="2017-04" db="EMBL/GenBank/DDBJ databases">
        <title>Complete Genome Sequences of Twelve Strains of a Stable Defined Moderately Diverse Mouse Microbiota 2 (sDMDMm2).</title>
        <authorList>
            <person name="Uchimura Y."/>
            <person name="Wyss M."/>
            <person name="Brugiroux S."/>
            <person name="Limenitakis J.P."/>
            <person name="Stecher B."/>
            <person name="McCoy K.D."/>
            <person name="Macpherson A.J."/>
        </authorList>
    </citation>
    <scope>NUCLEOTIDE SEQUENCE</scope>
    <source>
        <strain evidence="3">YL58</strain>
    </source>
</reference>
<dbReference type="Pfam" id="PF13411">
    <property type="entry name" value="MerR_1"/>
    <property type="match status" value="1"/>
</dbReference>
<dbReference type="KEGG" id="byl:A4V09_00195"/>
<dbReference type="InterPro" id="IPR011256">
    <property type="entry name" value="Reg_factor_effector_dom_sf"/>
</dbReference>
<evidence type="ECO:0000256" key="1">
    <source>
        <dbReference type="ARBA" id="ARBA00023125"/>
    </source>
</evidence>
<dbReference type="PANTHER" id="PTHR30204:SF97">
    <property type="entry name" value="MERR FAMILY REGULATORY PROTEIN"/>
    <property type="match status" value="1"/>
</dbReference>
<dbReference type="InterPro" id="IPR010499">
    <property type="entry name" value="AraC_E-bd"/>
</dbReference>
<dbReference type="Gene3D" id="3.20.80.10">
    <property type="entry name" value="Regulatory factor, effector binding domain"/>
    <property type="match status" value="1"/>
</dbReference>
<dbReference type="EMBL" id="CP015405">
    <property type="protein sequence ID" value="ANU74333.1"/>
    <property type="molecule type" value="Genomic_DNA"/>
</dbReference>
<evidence type="ECO:0000313" key="4">
    <source>
        <dbReference type="Proteomes" id="UP000092574"/>
    </source>
</evidence>
<dbReference type="GO" id="GO:0003700">
    <property type="term" value="F:DNA-binding transcription factor activity"/>
    <property type="evidence" value="ECO:0007669"/>
    <property type="project" value="InterPro"/>
</dbReference>
<name>A0A1C7I666_9FIRM</name>
<dbReference type="InterPro" id="IPR047057">
    <property type="entry name" value="MerR_fam"/>
</dbReference>
<dbReference type="OrthoDB" id="9773308at2"/>
<sequence>MLKIGDFSKLSRISIRMLRHYDEIGLLKPEKVDVFTGYRYYDESQLLDGERIQVLKNMGFGLSVIREIMENYADPGELKHFLEIKRHEIAEQEQILRQRKHLIDSTMEWLRKDGNIMGYDVSLKILPKRYVASVRQVIPSYEEEGRLWHIMMEETLGRNIRYDSPAYDLAVFYDGEYMERNVDVEVQRAVTGTYQDTEHVKFKTAPQVQYAGAVFKGQYEKITKVNEAVAKWCADNGYEFDGMGFNIYHVGPKDTQVPEDYVTEVCYPVKKKQ</sequence>
<dbReference type="RefSeq" id="WP_065540567.1">
    <property type="nucleotide sequence ID" value="NZ_CP015405.2"/>
</dbReference>
<dbReference type="SUPFAM" id="SSF55136">
    <property type="entry name" value="Probable bacterial effector-binding domain"/>
    <property type="match status" value="1"/>
</dbReference>
<accession>A0A1C7I666</accession>
<dbReference type="PROSITE" id="PS50937">
    <property type="entry name" value="HTH_MERR_2"/>
    <property type="match status" value="1"/>
</dbReference>
<evidence type="ECO:0000259" key="2">
    <source>
        <dbReference type="PROSITE" id="PS50937"/>
    </source>
</evidence>
<dbReference type="STRING" id="1796616.A4V09_00195"/>
<keyword evidence="4" id="KW-1185">Reference proteome</keyword>